<evidence type="ECO:0000313" key="3">
    <source>
        <dbReference type="EMBL" id="GAA4006099.1"/>
    </source>
</evidence>
<dbReference type="SUPFAM" id="SSF52266">
    <property type="entry name" value="SGNH hydrolase"/>
    <property type="match status" value="1"/>
</dbReference>
<dbReference type="Gene3D" id="3.40.50.1110">
    <property type="entry name" value="SGNH hydrolase"/>
    <property type="match status" value="1"/>
</dbReference>
<dbReference type="CDD" id="cd01830">
    <property type="entry name" value="XynE_like"/>
    <property type="match status" value="1"/>
</dbReference>
<dbReference type="InterPro" id="IPR053140">
    <property type="entry name" value="GDSL_Rv0518-like"/>
</dbReference>
<protein>
    <submittedName>
        <fullName evidence="3">SGNH/GDSL hydrolase family protein</fullName>
    </submittedName>
</protein>
<organism evidence="3 4">
    <name type="scientific">Sphingomonas humi</name>
    <dbReference type="NCBI Taxonomy" id="335630"/>
    <lineage>
        <taxon>Bacteria</taxon>
        <taxon>Pseudomonadati</taxon>
        <taxon>Pseudomonadota</taxon>
        <taxon>Alphaproteobacteria</taxon>
        <taxon>Sphingomonadales</taxon>
        <taxon>Sphingomonadaceae</taxon>
        <taxon>Sphingomonas</taxon>
    </lineage>
</organism>
<dbReference type="PANTHER" id="PTHR43784:SF2">
    <property type="entry name" value="GDSL-LIKE LIPASE_ACYLHYDROLASE, PUTATIVE (AFU_ORTHOLOGUE AFUA_2G00820)-RELATED"/>
    <property type="match status" value="1"/>
</dbReference>
<dbReference type="EMBL" id="BAAAZD010000002">
    <property type="protein sequence ID" value="GAA4006099.1"/>
    <property type="molecule type" value="Genomic_DNA"/>
</dbReference>
<dbReference type="InterPro" id="IPR036514">
    <property type="entry name" value="SGNH_hydro_sf"/>
</dbReference>
<feature type="signal peptide" evidence="1">
    <location>
        <begin position="1"/>
        <end position="18"/>
    </location>
</feature>
<dbReference type="RefSeq" id="WP_344709959.1">
    <property type="nucleotide sequence ID" value="NZ_BAAAZD010000002.1"/>
</dbReference>
<keyword evidence="1" id="KW-0732">Signal</keyword>
<evidence type="ECO:0000259" key="2">
    <source>
        <dbReference type="Pfam" id="PF13472"/>
    </source>
</evidence>
<keyword evidence="3" id="KW-0378">Hydrolase</keyword>
<evidence type="ECO:0000313" key="4">
    <source>
        <dbReference type="Proteomes" id="UP001501310"/>
    </source>
</evidence>
<dbReference type="PANTHER" id="PTHR43784">
    <property type="entry name" value="GDSL-LIKE LIPASE/ACYLHYDROLASE, PUTATIVE (AFU_ORTHOLOGUE AFUA_2G00820)-RELATED"/>
    <property type="match status" value="1"/>
</dbReference>
<dbReference type="Proteomes" id="UP001501310">
    <property type="component" value="Unassembled WGS sequence"/>
</dbReference>
<dbReference type="GO" id="GO:0016787">
    <property type="term" value="F:hydrolase activity"/>
    <property type="evidence" value="ECO:0007669"/>
    <property type="project" value="UniProtKB-KW"/>
</dbReference>
<keyword evidence="4" id="KW-1185">Reference proteome</keyword>
<proteinExistence type="predicted"/>
<feature type="chain" id="PRO_5046848736" evidence="1">
    <location>
        <begin position="19"/>
        <end position="399"/>
    </location>
</feature>
<reference evidence="4" key="1">
    <citation type="journal article" date="2019" name="Int. J. Syst. Evol. Microbiol.">
        <title>The Global Catalogue of Microorganisms (GCM) 10K type strain sequencing project: providing services to taxonomists for standard genome sequencing and annotation.</title>
        <authorList>
            <consortium name="The Broad Institute Genomics Platform"/>
            <consortium name="The Broad Institute Genome Sequencing Center for Infectious Disease"/>
            <person name="Wu L."/>
            <person name="Ma J."/>
        </authorList>
    </citation>
    <scope>NUCLEOTIDE SEQUENCE [LARGE SCALE GENOMIC DNA]</scope>
    <source>
        <strain evidence="4">JCM 16603</strain>
    </source>
</reference>
<sequence length="399" mass="42655">MKSRACLLPLVASCLIGAAPVSPRWVPGWYAPPIGYEPQIKEAFGRPFNNDSVRQSLYSTVAGTTIRVRLSNELSATRTKIGAATIVRLDANGEPVEGSLRPLTFANARSVLLPAGAPMLSDPIRFPVKAGERLAVSVFYPEETALPGHAQMVDVAAEDVTGATRLPNPRRARATGIVSALEVVRPSATRVLVALGDSITEGAGSTRAQSYPDQLGRLLAADAAGRCWTVVNAGISSNRLLSEGRGPNALSRFDRDVLAVPNVTHVAILEGINDIGRVRDPAKERQPAAGELIAAYEQLLARASARGVKVIFGTLLPYEGAAYADAEGEKRRSTVNQWLRANKTRFAGLIDFDLAMREPGQPTVMRLSQQIGDHLHPNDAGYATMARTALPVVRAQGCR</sequence>
<feature type="domain" description="SGNH hydrolase-type esterase" evidence="2">
    <location>
        <begin position="194"/>
        <end position="383"/>
    </location>
</feature>
<gene>
    <name evidence="3" type="ORF">GCM10022211_18270</name>
</gene>
<evidence type="ECO:0000256" key="1">
    <source>
        <dbReference type="SAM" id="SignalP"/>
    </source>
</evidence>
<name>A0ABP7S488_9SPHN</name>
<dbReference type="InterPro" id="IPR013830">
    <property type="entry name" value="SGNH_hydro"/>
</dbReference>
<accession>A0ABP7S488</accession>
<dbReference type="Pfam" id="PF13472">
    <property type="entry name" value="Lipase_GDSL_2"/>
    <property type="match status" value="1"/>
</dbReference>
<comment type="caution">
    <text evidence="3">The sequence shown here is derived from an EMBL/GenBank/DDBJ whole genome shotgun (WGS) entry which is preliminary data.</text>
</comment>